<dbReference type="PANTHER" id="PTHR12983:SF9">
    <property type="entry name" value="E3 UBIQUITIN-PROTEIN LIGASE RNF10"/>
    <property type="match status" value="1"/>
</dbReference>
<protein>
    <submittedName>
        <fullName evidence="10">Zinc finger, RING/FYVE/PHD-type</fullName>
    </submittedName>
</protein>
<dbReference type="GeneID" id="9836025"/>
<dbReference type="InterPro" id="IPR018957">
    <property type="entry name" value="Znf_C3HC4_RING-type"/>
</dbReference>
<dbReference type="SMART" id="SM00184">
    <property type="entry name" value="RING"/>
    <property type="match status" value="1"/>
</dbReference>
<keyword evidence="5" id="KW-0862">Zinc</keyword>
<evidence type="ECO:0000256" key="2">
    <source>
        <dbReference type="ARBA" id="ARBA00022490"/>
    </source>
</evidence>
<dbReference type="SUPFAM" id="SSF57850">
    <property type="entry name" value="RING/U-box"/>
    <property type="match status" value="1"/>
</dbReference>
<dbReference type="OrthoDB" id="302966at2759"/>
<dbReference type="GO" id="GO:0045944">
    <property type="term" value="P:positive regulation of transcription by RNA polymerase II"/>
    <property type="evidence" value="ECO:0007669"/>
    <property type="project" value="TreeGrafter"/>
</dbReference>
<feature type="compositionally biased region" description="Basic and acidic residues" evidence="8">
    <location>
        <begin position="1"/>
        <end position="19"/>
    </location>
</feature>
<evidence type="ECO:0000313" key="11">
    <source>
        <dbReference type="Proteomes" id="UP000009170"/>
    </source>
</evidence>
<sequence>MARDGDKIVPLDARARPFERASTTTRATNPSTGADSTRAGGRGQKPRGARADHLLRFTRARTSGGDRSASSARASGGRGRGRGRGTTTRARDKSRELFLQSNFRFMLVEYADLDRASRDADRMVSWEDVVAVEHGSVGGVTCPICLDEAPTAPQTTTCGHAFCFGCIARHALTTRESGKPSKCPVCAVEYRLGDLRSVRSTPIEPPRVGKRQKFTLMQRRRDSTVPSKRDAKATPAPAPGQWPRALPHCGCDSFAKYTLTSEEVAIATAELESLEARVAALAEESDVAELPFALAAIDCLTRRLDRWVERRCAYEGVDAPRSRAPPPGVAVTPKEPTRRAEPEAFPALPARTRSTTAFLKGSEVVVESAFTDDEEEEADEDDASDDSDTEKGTTGDVNALTASIAKTTIEESRREETTATEERAKVTKSNETAPNVYYFYQAPDGQPVMLHSACMRVLLEHHGSYEALPLELEGDVVEIENKTQDEEVRKRAAHIRHLPLTTEFVMIELDMKPLVHKKILDGAAGNELRQRAKRRSQKNAAEARAKAKEKRAEAIAKVKSQPFSKSVRDSMPALGSNTSDAPPPTPDTSLDAAIARAMAEQAEEERERMAMYEEVQNARGPDGQRSFSSIVGLGFASGGPNLNFNTGDEFGPALGSSPPVTTAPIWGARGASPATSVDDNPQGSKKKGKGKQVLFRIG</sequence>
<gene>
    <name evidence="10" type="ORF">OT_ostta12g02530</name>
</gene>
<evidence type="ECO:0000256" key="3">
    <source>
        <dbReference type="ARBA" id="ARBA00022723"/>
    </source>
</evidence>
<feature type="coiled-coil region" evidence="7">
    <location>
        <begin position="257"/>
        <end position="284"/>
    </location>
</feature>
<dbReference type="InterPro" id="IPR001841">
    <property type="entry name" value="Znf_RING"/>
</dbReference>
<evidence type="ECO:0000256" key="5">
    <source>
        <dbReference type="ARBA" id="ARBA00022833"/>
    </source>
</evidence>
<feature type="compositionally biased region" description="Basic and acidic residues" evidence="8">
    <location>
        <begin position="541"/>
        <end position="556"/>
    </location>
</feature>
<comment type="caution">
    <text evidence="10">The sequence shown here is derived from an EMBL/GenBank/DDBJ whole genome shotgun (WGS) entry which is preliminary data.</text>
</comment>
<dbReference type="GO" id="GO:0005737">
    <property type="term" value="C:cytoplasm"/>
    <property type="evidence" value="ECO:0007669"/>
    <property type="project" value="UniProtKB-SubCell"/>
</dbReference>
<feature type="region of interest" description="Disordered" evidence="8">
    <location>
        <begin position="649"/>
        <end position="698"/>
    </location>
</feature>
<feature type="compositionally biased region" description="Acidic residues" evidence="8">
    <location>
        <begin position="370"/>
        <end position="388"/>
    </location>
</feature>
<evidence type="ECO:0000256" key="1">
    <source>
        <dbReference type="ARBA" id="ARBA00004496"/>
    </source>
</evidence>
<dbReference type="Proteomes" id="UP000009170">
    <property type="component" value="Unassembled WGS sequence"/>
</dbReference>
<keyword evidence="11" id="KW-1185">Reference proteome</keyword>
<feature type="compositionally biased region" description="Basic and acidic residues" evidence="8">
    <location>
        <begin position="219"/>
        <end position="232"/>
    </location>
</feature>
<dbReference type="FunCoup" id="A0A090M6S4">
    <property type="interactions" value="1828"/>
</dbReference>
<feature type="compositionally biased region" description="Low complexity" evidence="8">
    <location>
        <begin position="60"/>
        <end position="75"/>
    </location>
</feature>
<dbReference type="Gene3D" id="3.30.40.10">
    <property type="entry name" value="Zinc/RING finger domain, C3HC4 (zinc finger)"/>
    <property type="match status" value="1"/>
</dbReference>
<feature type="domain" description="RING-type" evidence="9">
    <location>
        <begin position="142"/>
        <end position="186"/>
    </location>
</feature>
<feature type="compositionally biased region" description="Polar residues" evidence="8">
    <location>
        <begin position="673"/>
        <end position="683"/>
    </location>
</feature>
<reference evidence="10 11" key="2">
    <citation type="journal article" date="2014" name="BMC Genomics">
        <title>An improved genome of the model marine alga Ostreococcus tauri unfolds by assessing Illumina de novo assemblies.</title>
        <authorList>
            <person name="Blanc-Mathieu R."/>
            <person name="Verhelst B."/>
            <person name="Derelle E."/>
            <person name="Rombauts S."/>
            <person name="Bouget F.Y."/>
            <person name="Carre I."/>
            <person name="Chateau A."/>
            <person name="Eyre-Walker A."/>
            <person name="Grimsley N."/>
            <person name="Moreau H."/>
            <person name="Piegu B."/>
            <person name="Rivals E."/>
            <person name="Schackwitz W."/>
            <person name="Van de Peer Y."/>
            <person name="Piganeau G."/>
        </authorList>
    </citation>
    <scope>NUCLEOTIDE SEQUENCE [LARGE SCALE GENOMIC DNA]</scope>
    <source>
        <strain evidence="11">OTTH 0595 / CCAP 157/2 / RCC745</strain>
    </source>
</reference>
<accession>A0A090M6S4</accession>
<dbReference type="PANTHER" id="PTHR12983">
    <property type="entry name" value="RING FINGER 10 FAMILY MEMBER"/>
    <property type="match status" value="1"/>
</dbReference>
<dbReference type="AlphaFoldDB" id="A0A090M6S4"/>
<feature type="region of interest" description="Disordered" evidence="8">
    <location>
        <begin position="368"/>
        <end position="427"/>
    </location>
</feature>
<dbReference type="Pfam" id="PF00097">
    <property type="entry name" value="zf-C3HC4"/>
    <property type="match status" value="1"/>
</dbReference>
<feature type="region of interest" description="Disordered" evidence="8">
    <location>
        <begin position="319"/>
        <end position="343"/>
    </location>
</feature>
<evidence type="ECO:0000256" key="7">
    <source>
        <dbReference type="SAM" id="Coils"/>
    </source>
</evidence>
<dbReference type="GO" id="GO:0008270">
    <property type="term" value="F:zinc ion binding"/>
    <property type="evidence" value="ECO:0007669"/>
    <property type="project" value="UniProtKB-KW"/>
</dbReference>
<keyword evidence="7" id="KW-0175">Coiled coil</keyword>
<dbReference type="EMBL" id="CAID01000012">
    <property type="protein sequence ID" value="CEF99945.1"/>
    <property type="molecule type" value="Genomic_DNA"/>
</dbReference>
<evidence type="ECO:0000259" key="9">
    <source>
        <dbReference type="PROSITE" id="PS50089"/>
    </source>
</evidence>
<feature type="compositionally biased region" description="Polar residues" evidence="8">
    <location>
        <begin position="21"/>
        <end position="35"/>
    </location>
</feature>
<feature type="compositionally biased region" description="Basic and acidic residues" evidence="8">
    <location>
        <begin position="408"/>
        <end position="425"/>
    </location>
</feature>
<dbReference type="InterPro" id="IPR017907">
    <property type="entry name" value="Znf_RING_CS"/>
</dbReference>
<dbReference type="InParanoid" id="A0A090M6S4"/>
<feature type="region of interest" description="Disordered" evidence="8">
    <location>
        <begin position="218"/>
        <end position="241"/>
    </location>
</feature>
<name>A0A090M6S4_OSTTA</name>
<feature type="region of interest" description="Disordered" evidence="8">
    <location>
        <begin position="526"/>
        <end position="589"/>
    </location>
</feature>
<evidence type="ECO:0000256" key="4">
    <source>
        <dbReference type="ARBA" id="ARBA00022771"/>
    </source>
</evidence>
<evidence type="ECO:0000256" key="6">
    <source>
        <dbReference type="PROSITE-ProRule" id="PRU00175"/>
    </source>
</evidence>
<keyword evidence="3" id="KW-0479">Metal-binding</keyword>
<dbReference type="GO" id="GO:0000976">
    <property type="term" value="F:transcription cis-regulatory region binding"/>
    <property type="evidence" value="ECO:0007669"/>
    <property type="project" value="TreeGrafter"/>
</dbReference>
<feature type="region of interest" description="Disordered" evidence="8">
    <location>
        <begin position="1"/>
        <end position="92"/>
    </location>
</feature>
<dbReference type="InterPro" id="IPR039739">
    <property type="entry name" value="MAG2/RNF10"/>
</dbReference>
<keyword evidence="2" id="KW-0963">Cytoplasm</keyword>
<organism evidence="10 11">
    <name type="scientific">Ostreococcus tauri</name>
    <name type="common">Marine green alga</name>
    <dbReference type="NCBI Taxonomy" id="70448"/>
    <lineage>
        <taxon>Eukaryota</taxon>
        <taxon>Viridiplantae</taxon>
        <taxon>Chlorophyta</taxon>
        <taxon>Mamiellophyceae</taxon>
        <taxon>Mamiellales</taxon>
        <taxon>Bathycoccaceae</taxon>
        <taxon>Ostreococcus</taxon>
    </lineage>
</organism>
<keyword evidence="4 6" id="KW-0863">Zinc-finger</keyword>
<dbReference type="KEGG" id="ota:OT_ostta12g02530"/>
<dbReference type="PROSITE" id="PS00518">
    <property type="entry name" value="ZF_RING_1"/>
    <property type="match status" value="1"/>
</dbReference>
<dbReference type="RefSeq" id="XP_022840124.1">
    <property type="nucleotide sequence ID" value="XM_022982904.1"/>
</dbReference>
<proteinExistence type="predicted"/>
<comment type="subcellular location">
    <subcellularLocation>
        <location evidence="1">Cytoplasm</location>
    </subcellularLocation>
</comment>
<dbReference type="PROSITE" id="PS50089">
    <property type="entry name" value="ZF_RING_2"/>
    <property type="match status" value="1"/>
</dbReference>
<evidence type="ECO:0000313" key="10">
    <source>
        <dbReference type="EMBL" id="CEF99945.1"/>
    </source>
</evidence>
<dbReference type="InterPro" id="IPR013083">
    <property type="entry name" value="Znf_RING/FYVE/PHD"/>
</dbReference>
<reference evidence="11" key="1">
    <citation type="journal article" date="2006" name="Proc. Natl. Acad. Sci. U.S.A.">
        <title>Genome analysis of the smallest free-living eukaryote Ostreococcus tauri unveils many unique features.</title>
        <authorList>
            <person name="Derelle E."/>
            <person name="Ferraz C."/>
            <person name="Rombauts S."/>
            <person name="Rouze P."/>
            <person name="Worden A.Z."/>
            <person name="Robbens S."/>
            <person name="Partensky F."/>
            <person name="Degroeve S."/>
            <person name="Echeynie S."/>
            <person name="Cooke R."/>
            <person name="Saeys Y."/>
            <person name="Wuyts J."/>
            <person name="Jabbari K."/>
            <person name="Bowler C."/>
            <person name="Panaud O."/>
            <person name="Piegu B."/>
            <person name="Ball S.G."/>
            <person name="Ral J.-P."/>
            <person name="Bouget F.-Y."/>
            <person name="Piganeau G."/>
            <person name="De Baets B."/>
            <person name="Picard A."/>
            <person name="Delseny M."/>
            <person name="Demaille J."/>
            <person name="Van de Peer Y."/>
            <person name="Moreau H."/>
        </authorList>
    </citation>
    <scope>NUCLEOTIDE SEQUENCE [LARGE SCALE GENOMIC DNA]</scope>
    <source>
        <strain evidence="11">OTTH 0595 / CCAP 157/2 / RCC745</strain>
    </source>
</reference>
<evidence type="ECO:0000256" key="8">
    <source>
        <dbReference type="SAM" id="MobiDB-lite"/>
    </source>
</evidence>